<name>A0A5Q0TIM7_9VIBR</name>
<reference evidence="1 2" key="1">
    <citation type="submission" date="2019-10" db="EMBL/GenBank/DDBJ databases">
        <title>Vibrio sp. nov., isolated from Coralline algae surface.</title>
        <authorList>
            <person name="Geng Y."/>
            <person name="Zhang X."/>
        </authorList>
    </citation>
    <scope>NUCLEOTIDE SEQUENCE [LARGE SCALE GENOMIC DNA]</scope>
    <source>
        <strain evidence="1 2">SM1977</strain>
    </source>
</reference>
<dbReference type="Proteomes" id="UP000348942">
    <property type="component" value="Chromosome 2"/>
</dbReference>
<dbReference type="EMBL" id="CP045700">
    <property type="protein sequence ID" value="QGA66541.1"/>
    <property type="molecule type" value="Genomic_DNA"/>
</dbReference>
<sequence length="68" mass="7626">MSRQIVLLSGGQPSYVVNKSGAVKCLARNKYRPATDAEFTKELSSGRYTLRVFKNCGELTINEMLERV</sequence>
<protein>
    <submittedName>
        <fullName evidence="1">Uncharacterized protein</fullName>
    </submittedName>
</protein>
<evidence type="ECO:0000313" key="2">
    <source>
        <dbReference type="Proteomes" id="UP000348942"/>
    </source>
</evidence>
<gene>
    <name evidence="1" type="ORF">GFB47_14060</name>
</gene>
<proteinExistence type="predicted"/>
<keyword evidence="2" id="KW-1185">Reference proteome</keyword>
<accession>A0A5Q0TIM7</accession>
<dbReference type="RefSeq" id="WP_153448674.1">
    <property type="nucleotide sequence ID" value="NZ_CP045700.1"/>
</dbReference>
<dbReference type="AlphaFoldDB" id="A0A5Q0TIM7"/>
<evidence type="ECO:0000313" key="1">
    <source>
        <dbReference type="EMBL" id="QGA66541.1"/>
    </source>
</evidence>
<organism evidence="1 2">
    <name type="scientific">Vibrio algicola</name>
    <dbReference type="NCBI Taxonomy" id="2662262"/>
    <lineage>
        <taxon>Bacteria</taxon>
        <taxon>Pseudomonadati</taxon>
        <taxon>Pseudomonadota</taxon>
        <taxon>Gammaproteobacteria</taxon>
        <taxon>Vibrionales</taxon>
        <taxon>Vibrionaceae</taxon>
        <taxon>Vibrio</taxon>
    </lineage>
</organism>